<dbReference type="Proteomes" id="UP000017819">
    <property type="component" value="Unassembled WGS sequence"/>
</dbReference>
<evidence type="ECO:0000313" key="1">
    <source>
        <dbReference type="EMBL" id="ESR25456.1"/>
    </source>
</evidence>
<keyword evidence="2" id="KW-1185">Reference proteome</keyword>
<proteinExistence type="predicted"/>
<reference evidence="1 2" key="1">
    <citation type="journal article" date="2014" name="Genome Announc.">
        <title>Draft Genome Sequence of Lutibaculum baratangense Strain AMV1T, Isolated from a Mud Volcano in Andamans, India.</title>
        <authorList>
            <person name="Singh A."/>
            <person name="Sreenivas A."/>
            <person name="Sathyanarayana Reddy G."/>
            <person name="Pinnaka A.K."/>
            <person name="Shivaji S."/>
        </authorList>
    </citation>
    <scope>NUCLEOTIDE SEQUENCE [LARGE SCALE GENOMIC DNA]</scope>
    <source>
        <strain evidence="1 2">AMV1</strain>
    </source>
</reference>
<dbReference type="STRING" id="631454.N177_1751"/>
<protein>
    <submittedName>
        <fullName evidence="1">Uncharacterized protein</fullName>
    </submittedName>
</protein>
<name>V4RH60_9HYPH</name>
<comment type="caution">
    <text evidence="1">The sequence shown here is derived from an EMBL/GenBank/DDBJ whole genome shotgun (WGS) entry which is preliminary data.</text>
</comment>
<gene>
    <name evidence="1" type="ORF">N177_1751</name>
</gene>
<sequence length="42" mass="4458">MPEVYACPICGGRVHEEHGVFHCERCGQVVEACCEGAPPAEG</sequence>
<organism evidence="1 2">
    <name type="scientific">Lutibaculum baratangense AMV1</name>
    <dbReference type="NCBI Taxonomy" id="631454"/>
    <lineage>
        <taxon>Bacteria</taxon>
        <taxon>Pseudomonadati</taxon>
        <taxon>Pseudomonadota</taxon>
        <taxon>Alphaproteobacteria</taxon>
        <taxon>Hyphomicrobiales</taxon>
        <taxon>Tepidamorphaceae</taxon>
        <taxon>Lutibaculum</taxon>
    </lineage>
</organism>
<evidence type="ECO:0000313" key="2">
    <source>
        <dbReference type="Proteomes" id="UP000017819"/>
    </source>
</evidence>
<accession>V4RH60</accession>
<dbReference type="AlphaFoldDB" id="V4RH60"/>
<dbReference type="EMBL" id="AWXZ01000020">
    <property type="protein sequence ID" value="ESR25456.1"/>
    <property type="molecule type" value="Genomic_DNA"/>
</dbReference>